<dbReference type="EMBL" id="CP003563">
    <property type="protein sequence ID" value="AFL49027.1"/>
    <property type="molecule type" value="Genomic_DNA"/>
</dbReference>
<evidence type="ECO:0000313" key="2">
    <source>
        <dbReference type="EMBL" id="AFL49027.1"/>
    </source>
</evidence>
<dbReference type="eggNOG" id="COG3598">
    <property type="taxonomic scope" value="Bacteria"/>
</dbReference>
<dbReference type="Gene3D" id="3.40.50.300">
    <property type="entry name" value="P-loop containing nucleotide triphosphate hydrolases"/>
    <property type="match status" value="1"/>
</dbReference>
<dbReference type="SUPFAM" id="SSF46785">
    <property type="entry name" value="Winged helix' DNA-binding domain"/>
    <property type="match status" value="1"/>
</dbReference>
<evidence type="ECO:0000256" key="1">
    <source>
        <dbReference type="SAM" id="MobiDB-lite"/>
    </source>
</evidence>
<reference evidence="2 3" key="1">
    <citation type="journal article" date="2012" name="J. Bacteriol.">
        <title>Complete genome sequence of the broad-host-range strain Sinorhizobium fredii USDA257.</title>
        <authorList>
            <person name="Schuldes J."/>
            <person name="Rodriguez Orbegoso M."/>
            <person name="Schmeisser C."/>
            <person name="Krishnan H.B."/>
            <person name="Daniel R."/>
            <person name="Streit W.R."/>
        </authorList>
    </citation>
    <scope>NUCLEOTIDE SEQUENCE [LARGE SCALE GENOMIC DNA]</scope>
    <source>
        <strain evidence="2 3">USDA 257</strain>
    </source>
</reference>
<dbReference type="STRING" id="1185652.USDA257_c04300"/>
<gene>
    <name evidence="2" type="ORF">USDA257_c04300</name>
</gene>
<accession>I3WZH1</accession>
<organism evidence="2 3">
    <name type="scientific">Sinorhizobium fredii (strain USDA 257)</name>
    <dbReference type="NCBI Taxonomy" id="1185652"/>
    <lineage>
        <taxon>Bacteria</taxon>
        <taxon>Pseudomonadati</taxon>
        <taxon>Pseudomonadota</taxon>
        <taxon>Alphaproteobacteria</taxon>
        <taxon>Hyphomicrobiales</taxon>
        <taxon>Rhizobiaceae</taxon>
        <taxon>Sinorhizobium/Ensifer group</taxon>
        <taxon>Sinorhizobium</taxon>
    </lineage>
</organism>
<dbReference type="PATRIC" id="fig|1185652.3.peg.444"/>
<dbReference type="KEGG" id="sfd:USDA257_c04300"/>
<proteinExistence type="predicted"/>
<dbReference type="InterPro" id="IPR036390">
    <property type="entry name" value="WH_DNA-bd_sf"/>
</dbReference>
<sequence>MTRTVDDIEREAERVDVAVSNGSWTCNLSELGSGGGSAGKSDTGRKAGGMNRQASAPEIYDAADLRMETFPPLRQVAGDIILEGLTILAARPKVGKTWLMLQIAIAVSEGGYCLGDIQCESGDVLYLALEDNKRRLQRRLTKMLGVHGREWPHFKVAHKWPRADQGGLDQLRKWIDSADNPRLIVIDVFARFRKPASPAKQSYDTDYASISELQTLAAETGIAIVIVHHLRKSEADDDPLDTVSGTLGLTAAADAILVIKRTGQGTTLYGRSRDADEIDKAVQFHPGTALWTVIGERDQVQRSEERCAILKVLADAREPMSPKDIAAALRRKDGSIRFLLSKMVKDGEIIKLKRGVYAVSPSPR</sequence>
<dbReference type="HOGENOM" id="CLU_044339_0_0_5"/>
<dbReference type="Proteomes" id="UP000006180">
    <property type="component" value="Chromosome"/>
</dbReference>
<dbReference type="Pfam" id="PF13481">
    <property type="entry name" value="AAA_25"/>
    <property type="match status" value="1"/>
</dbReference>
<protein>
    <submittedName>
        <fullName evidence="2">RecA-family ATPase-like protein</fullName>
    </submittedName>
</protein>
<evidence type="ECO:0000313" key="3">
    <source>
        <dbReference type="Proteomes" id="UP000006180"/>
    </source>
</evidence>
<dbReference type="SUPFAM" id="SSF52540">
    <property type="entry name" value="P-loop containing nucleoside triphosphate hydrolases"/>
    <property type="match status" value="1"/>
</dbReference>
<feature type="region of interest" description="Disordered" evidence="1">
    <location>
        <begin position="32"/>
        <end position="53"/>
    </location>
</feature>
<dbReference type="InterPro" id="IPR027417">
    <property type="entry name" value="P-loop_NTPase"/>
</dbReference>
<dbReference type="AlphaFoldDB" id="I3WZH1"/>
<name>I3WZH1_SINF2</name>